<sequence length="151" mass="17007">MTAFDVLKMPKDLDRDARAKWREITEMADLQPLDAELLANYCRTHSTLIDVRKQKKIQIAAKVFHTMVTAKNGSTVMHPLLIAESRLMQAGGRMLVQLGLSGNGKRQEEIRKPSKSTPPPGFFGDEPSWGWDIEKKLCSDVLPSGKTWTKQ</sequence>
<evidence type="ECO:0000313" key="3">
    <source>
        <dbReference type="Proteomes" id="UP000535182"/>
    </source>
</evidence>
<evidence type="ECO:0000256" key="1">
    <source>
        <dbReference type="SAM" id="MobiDB-lite"/>
    </source>
</evidence>
<comment type="caution">
    <text evidence="2">The sequence shown here is derived from an EMBL/GenBank/DDBJ whole genome shotgun (WGS) entry which is preliminary data.</text>
</comment>
<dbReference type="RefSeq" id="WP_183981651.1">
    <property type="nucleotide sequence ID" value="NZ_JACHEB010000020.1"/>
</dbReference>
<dbReference type="Pfam" id="PF05119">
    <property type="entry name" value="Terminase_4"/>
    <property type="match status" value="1"/>
</dbReference>
<keyword evidence="3" id="KW-1185">Reference proteome</keyword>
<protein>
    <submittedName>
        <fullName evidence="2">Phage terminase small subunit</fullName>
    </submittedName>
</protein>
<dbReference type="AlphaFoldDB" id="A0A9X0QK86"/>
<dbReference type="EMBL" id="JACHEB010000020">
    <property type="protein sequence ID" value="MBB5331879.1"/>
    <property type="molecule type" value="Genomic_DNA"/>
</dbReference>
<proteinExistence type="predicted"/>
<evidence type="ECO:0000313" key="2">
    <source>
        <dbReference type="EMBL" id="MBB5331879.1"/>
    </source>
</evidence>
<feature type="region of interest" description="Disordered" evidence="1">
    <location>
        <begin position="102"/>
        <end position="128"/>
    </location>
</feature>
<gene>
    <name evidence="2" type="ORF">HDF14_005531</name>
</gene>
<dbReference type="InterPro" id="IPR006448">
    <property type="entry name" value="Phage_term_ssu_P27"/>
</dbReference>
<accession>A0A9X0QK86</accession>
<dbReference type="Proteomes" id="UP000535182">
    <property type="component" value="Unassembled WGS sequence"/>
</dbReference>
<reference evidence="2 3" key="1">
    <citation type="submission" date="2020-08" db="EMBL/GenBank/DDBJ databases">
        <title>Genomic Encyclopedia of Type Strains, Phase IV (KMG-V): Genome sequencing to study the core and pangenomes of soil and plant-associated prokaryotes.</title>
        <authorList>
            <person name="Whitman W."/>
        </authorList>
    </citation>
    <scope>NUCLEOTIDE SEQUENCE [LARGE SCALE GENOMIC DNA]</scope>
    <source>
        <strain evidence="2 3">X5P2</strain>
    </source>
</reference>
<name>A0A9X0QK86_9BACT</name>
<organism evidence="2 3">
    <name type="scientific">Tunturiibacter gelidiferens</name>
    <dbReference type="NCBI Taxonomy" id="3069689"/>
    <lineage>
        <taxon>Bacteria</taxon>
        <taxon>Pseudomonadati</taxon>
        <taxon>Acidobacteriota</taxon>
        <taxon>Terriglobia</taxon>
        <taxon>Terriglobales</taxon>
        <taxon>Acidobacteriaceae</taxon>
        <taxon>Tunturiibacter</taxon>
    </lineage>
</organism>